<dbReference type="SUPFAM" id="SSF102405">
    <property type="entry name" value="MCP/YpsA-like"/>
    <property type="match status" value="1"/>
</dbReference>
<dbReference type="AlphaFoldDB" id="A0A5S9Y7B0"/>
<dbReference type="Proteomes" id="UP000434276">
    <property type="component" value="Unassembled WGS sequence"/>
</dbReference>
<dbReference type="PANTHER" id="PTHR31223">
    <property type="entry name" value="LOG FAMILY PROTEIN YJL055W"/>
    <property type="match status" value="1"/>
</dbReference>
<keyword evidence="3" id="KW-0203">Cytokinin biosynthesis</keyword>
<organism evidence="7 8">
    <name type="scientific">Arabidopsis thaliana</name>
    <name type="common">Mouse-ear cress</name>
    <dbReference type="NCBI Taxonomy" id="3702"/>
    <lineage>
        <taxon>Eukaryota</taxon>
        <taxon>Viridiplantae</taxon>
        <taxon>Streptophyta</taxon>
        <taxon>Embryophyta</taxon>
        <taxon>Tracheophyta</taxon>
        <taxon>Spermatophyta</taxon>
        <taxon>Magnoliopsida</taxon>
        <taxon>eudicotyledons</taxon>
        <taxon>Gunneridae</taxon>
        <taxon>Pentapetalae</taxon>
        <taxon>rosids</taxon>
        <taxon>malvids</taxon>
        <taxon>Brassicales</taxon>
        <taxon>Brassicaceae</taxon>
        <taxon>Camelineae</taxon>
        <taxon>Arabidopsis</taxon>
    </lineage>
</organism>
<evidence type="ECO:0000256" key="2">
    <source>
        <dbReference type="ARBA" id="ARBA00012205"/>
    </source>
</evidence>
<dbReference type="OrthoDB" id="414463at2759"/>
<evidence type="ECO:0000256" key="1">
    <source>
        <dbReference type="ARBA" id="ARBA00006763"/>
    </source>
</evidence>
<reference evidence="7 8" key="1">
    <citation type="submission" date="2019-12" db="EMBL/GenBank/DDBJ databases">
        <authorList>
            <person name="Jiao W.-B."/>
            <person name="Schneeberger K."/>
        </authorList>
    </citation>
    <scope>NUCLEOTIDE SEQUENCE [LARGE SCALE GENOMIC DNA]</scope>
    <source>
        <strain evidence="8">cv. C24</strain>
    </source>
</reference>
<dbReference type="ExpressionAtlas" id="A0A5S9Y7B0">
    <property type="expression patterns" value="baseline and differential"/>
</dbReference>
<dbReference type="InterPro" id="IPR031100">
    <property type="entry name" value="LOG_fam"/>
</dbReference>
<protein>
    <recommendedName>
        <fullName evidence="2">cytokinin riboside 5'-monophosphate phosphoribohydrolase</fullName>
        <ecNumber evidence="2">3.2.2.n1</ecNumber>
    </recommendedName>
</protein>
<evidence type="ECO:0000256" key="3">
    <source>
        <dbReference type="ARBA" id="ARBA00022712"/>
    </source>
</evidence>
<dbReference type="EMBL" id="CACSHJ010000096">
    <property type="protein sequence ID" value="CAA0404914.1"/>
    <property type="molecule type" value="Genomic_DNA"/>
</dbReference>
<proteinExistence type="inferred from homology"/>
<dbReference type="Pfam" id="PF03641">
    <property type="entry name" value="Lysine_decarbox"/>
    <property type="match status" value="2"/>
</dbReference>
<comment type="similarity">
    <text evidence="1">Belongs to the LOG family.</text>
</comment>
<evidence type="ECO:0000256" key="4">
    <source>
        <dbReference type="ARBA" id="ARBA00024884"/>
    </source>
</evidence>
<accession>A0A5S9Y7B0</accession>
<dbReference type="Gene3D" id="3.40.50.450">
    <property type="match status" value="1"/>
</dbReference>
<evidence type="ECO:0000313" key="7">
    <source>
        <dbReference type="EMBL" id="CAA0404914.1"/>
    </source>
</evidence>
<evidence type="ECO:0000313" key="8">
    <source>
        <dbReference type="Proteomes" id="UP000434276"/>
    </source>
</evidence>
<evidence type="ECO:0000256" key="5">
    <source>
        <dbReference type="ARBA" id="ARBA00047718"/>
    </source>
</evidence>
<comment type="function">
    <text evidence="4">Cytokinin-activating enzyme working in the direct activation pathway. Phosphoribohydrolase that converts inactive cytokinin nucleotides to the biologically active free-base forms.</text>
</comment>
<comment type="catalytic activity">
    <reaction evidence="5">
        <text>N(6)-(dimethylallyl)adenosine 5'-phosphate + H2O = N(6)-dimethylallyladenine + D-ribose 5-phosphate</text>
        <dbReference type="Rhea" id="RHEA:48560"/>
        <dbReference type="ChEBI" id="CHEBI:15377"/>
        <dbReference type="ChEBI" id="CHEBI:17660"/>
        <dbReference type="ChEBI" id="CHEBI:57526"/>
        <dbReference type="ChEBI" id="CHEBI:78346"/>
        <dbReference type="EC" id="3.2.2.n1"/>
    </reaction>
</comment>
<dbReference type="GO" id="GO:0009691">
    <property type="term" value="P:cytokinin biosynthetic process"/>
    <property type="evidence" value="ECO:0007669"/>
    <property type="project" value="UniProtKB-KW"/>
</dbReference>
<sequence length="164" mass="18576">MHIEHISGETVGEVRIVSDMHERKATMAQEAGAFIALLGEFSYSKFLASFESLQNDDGFLRRYETMEELLEMITWAQLGIHKKTVGLLNVDGYYNNLLAFFDTGVEEGFIKQGACNIVVSAPSARELMEKIELYTPSHKYIASHQSWKVEPLGDYPLLNENKPQ</sequence>
<name>A0A5S9Y7B0_ARATH</name>
<evidence type="ECO:0000256" key="6">
    <source>
        <dbReference type="ARBA" id="ARBA00049153"/>
    </source>
</evidence>
<dbReference type="EC" id="3.2.2.n1" evidence="2"/>
<comment type="catalytic activity">
    <reaction evidence="6">
        <text>9-ribosyl-trans-zeatin 5'-phosphate + H2O = trans-zeatin + D-ribose 5-phosphate</text>
        <dbReference type="Rhea" id="RHEA:48564"/>
        <dbReference type="ChEBI" id="CHEBI:15377"/>
        <dbReference type="ChEBI" id="CHEBI:16522"/>
        <dbReference type="ChEBI" id="CHEBI:78346"/>
        <dbReference type="ChEBI" id="CHEBI:87947"/>
        <dbReference type="EC" id="3.2.2.n1"/>
    </reaction>
</comment>
<dbReference type="PANTHER" id="PTHR31223:SF11">
    <property type="entry name" value="CYTOKININ RIBOSIDE 5'-MONOPHOSPHATE PHOSPHORIBOHYDROLASE LOG8-RELATED"/>
    <property type="match status" value="1"/>
</dbReference>
<gene>
    <name evidence="7" type="ORF">C24_LOCUS23241</name>
</gene>